<dbReference type="Proteomes" id="UP000198923">
    <property type="component" value="Unassembled WGS sequence"/>
</dbReference>
<dbReference type="STRING" id="504805.SAMN05421505_12934"/>
<dbReference type="EMBL" id="FNCN01000029">
    <property type="protein sequence ID" value="SDH98386.1"/>
    <property type="molecule type" value="Genomic_DNA"/>
</dbReference>
<proteinExistence type="predicted"/>
<evidence type="ECO:0000313" key="1">
    <source>
        <dbReference type="EMBL" id="SDH98386.1"/>
    </source>
</evidence>
<accession>A0A1G8GVF0</accession>
<name>A0A1G8GVF0_9ACTN</name>
<reference evidence="1 2" key="1">
    <citation type="submission" date="2016-10" db="EMBL/GenBank/DDBJ databases">
        <authorList>
            <person name="de Groot N.N."/>
        </authorList>
    </citation>
    <scope>NUCLEOTIDE SEQUENCE [LARGE SCALE GENOMIC DNA]</scope>
    <source>
        <strain evidence="1 2">CPCC 201354</strain>
    </source>
</reference>
<evidence type="ECO:0000313" key="2">
    <source>
        <dbReference type="Proteomes" id="UP000198923"/>
    </source>
</evidence>
<keyword evidence="2" id="KW-1185">Reference proteome</keyword>
<dbReference type="AlphaFoldDB" id="A0A1G8GVF0"/>
<sequence>MAPMEKSDRQIIPDLAQFANRPWQRLNHREALADLVRLGWIPCGIGDWAVAVRSPDGRLAARVCPFDPAYEAFLELCRRCPGNPYLPDVAYSAVLDGGATIAVLDHLAPAKEPQAAELARQWNAEDGAPEELDAVRRAAQAIDGEYRTHTPWWDGIDLNENNVRQRHDGHPVVIDVFCMDGEALYGQILKDASVVRERMGEARTRHVLDIPYIARESTPEEIETLRRAWGQAARPQNSTVYSA</sequence>
<gene>
    <name evidence="1" type="ORF">SAMN05421505_12934</name>
</gene>
<protein>
    <submittedName>
        <fullName evidence="1">Uncharacterized protein</fullName>
    </submittedName>
</protein>
<organism evidence="1 2">
    <name type="scientific">Sinosporangium album</name>
    <dbReference type="NCBI Taxonomy" id="504805"/>
    <lineage>
        <taxon>Bacteria</taxon>
        <taxon>Bacillati</taxon>
        <taxon>Actinomycetota</taxon>
        <taxon>Actinomycetes</taxon>
        <taxon>Streptosporangiales</taxon>
        <taxon>Streptosporangiaceae</taxon>
        <taxon>Sinosporangium</taxon>
    </lineage>
</organism>